<evidence type="ECO:0000313" key="1">
    <source>
        <dbReference type="EMBL" id="ERM94846.1"/>
    </source>
</evidence>
<protein>
    <submittedName>
        <fullName evidence="1">Uncharacterized protein</fullName>
    </submittedName>
</protein>
<name>W1NH99_AMBTC</name>
<proteinExistence type="predicted"/>
<dbReference type="STRING" id="13333.W1NH99"/>
<dbReference type="eggNOG" id="ENOG502QQ68">
    <property type="taxonomic scope" value="Eukaryota"/>
</dbReference>
<reference evidence="2" key="1">
    <citation type="journal article" date="2013" name="Science">
        <title>The Amborella genome and the evolution of flowering plants.</title>
        <authorList>
            <consortium name="Amborella Genome Project"/>
        </authorList>
    </citation>
    <scope>NUCLEOTIDE SEQUENCE [LARGE SCALE GENOMIC DNA]</scope>
</reference>
<dbReference type="Proteomes" id="UP000017836">
    <property type="component" value="Unassembled WGS sequence"/>
</dbReference>
<dbReference type="AlphaFoldDB" id="W1NH99"/>
<dbReference type="HOGENOM" id="CLU_2240195_0_0_1"/>
<dbReference type="EMBL" id="KI397501">
    <property type="protein sequence ID" value="ERM94846.1"/>
    <property type="molecule type" value="Genomic_DNA"/>
</dbReference>
<organism evidence="1 2">
    <name type="scientific">Amborella trichopoda</name>
    <dbReference type="NCBI Taxonomy" id="13333"/>
    <lineage>
        <taxon>Eukaryota</taxon>
        <taxon>Viridiplantae</taxon>
        <taxon>Streptophyta</taxon>
        <taxon>Embryophyta</taxon>
        <taxon>Tracheophyta</taxon>
        <taxon>Spermatophyta</taxon>
        <taxon>Magnoliopsida</taxon>
        <taxon>Amborellales</taxon>
        <taxon>Amborellaceae</taxon>
        <taxon>Amborella</taxon>
    </lineage>
</organism>
<evidence type="ECO:0000313" key="2">
    <source>
        <dbReference type="Proteomes" id="UP000017836"/>
    </source>
</evidence>
<sequence>MAVVVMTDDKKNVFQLCQDARIQKSDGFTFGIAFSLRPKVDQISLLAINTINFAPETYGGYMVEFAGRKYAARSPPTFVANSTYMVATFTLVFEFKGTWQNLCRK</sequence>
<keyword evidence="2" id="KW-1185">Reference proteome</keyword>
<gene>
    <name evidence="1" type="ORF">AMTR_s00009p00088580</name>
</gene>
<accession>W1NH99</accession>
<dbReference type="Gramene" id="ERM94846">
    <property type="protein sequence ID" value="ERM94846"/>
    <property type="gene ID" value="AMTR_s00009p00088580"/>
</dbReference>